<protein>
    <recommendedName>
        <fullName evidence="8">VTT domain-containing protein</fullName>
    </recommendedName>
</protein>
<evidence type="ECO:0000256" key="4">
    <source>
        <dbReference type="ARBA" id="ARBA00022989"/>
    </source>
</evidence>
<sequence>MASIVLVPVSFIASSLLLYMLSMNLPRLDDSSPVNSTALKFPANLEELGNLASLLTLYKETHFKYVLLLFSGAYLYKQTFAIPGSVFMNLLGGALFGLWYGFPLACVLTAAGATNCYMLSKFCGKDYIMKYFPDRIASFQQKIEENGDSLFFFLLFLRLFPISPNWFMNMVAPILNVPVHLFFFSVLIGLMPYNFICVHTGCFLSELSSINDIFNVWTWLKLLAMANIALIPGVFIKQYHEKQKQKNE</sequence>
<keyword evidence="5 7" id="KW-0472">Membrane</keyword>
<dbReference type="Proteomes" id="UP001208570">
    <property type="component" value="Unassembled WGS sequence"/>
</dbReference>
<comment type="caution">
    <text evidence="9">The sequence shown here is derived from an EMBL/GenBank/DDBJ whole genome shotgun (WGS) entry which is preliminary data.</text>
</comment>
<evidence type="ECO:0000256" key="1">
    <source>
        <dbReference type="ARBA" id="ARBA00004141"/>
    </source>
</evidence>
<evidence type="ECO:0000256" key="5">
    <source>
        <dbReference type="ARBA" id="ARBA00023136"/>
    </source>
</evidence>
<dbReference type="PANTHER" id="PTHR43220">
    <property type="match status" value="1"/>
</dbReference>
<comment type="similarity">
    <text evidence="6">Belongs to the TMEM41 family.</text>
</comment>
<gene>
    <name evidence="9" type="ORF">LSH36_366g01008</name>
</gene>
<feature type="domain" description="VTT" evidence="8">
    <location>
        <begin position="82"/>
        <end position="201"/>
    </location>
</feature>
<keyword evidence="2 7" id="KW-0812">Transmembrane</keyword>
<organism evidence="9 10">
    <name type="scientific">Paralvinella palmiformis</name>
    <dbReference type="NCBI Taxonomy" id="53620"/>
    <lineage>
        <taxon>Eukaryota</taxon>
        <taxon>Metazoa</taxon>
        <taxon>Spiralia</taxon>
        <taxon>Lophotrochozoa</taxon>
        <taxon>Annelida</taxon>
        <taxon>Polychaeta</taxon>
        <taxon>Sedentaria</taxon>
        <taxon>Canalipalpata</taxon>
        <taxon>Terebellida</taxon>
        <taxon>Terebelliformia</taxon>
        <taxon>Alvinellidae</taxon>
        <taxon>Paralvinella</taxon>
    </lineage>
</organism>
<feature type="transmembrane region" description="Helical" evidence="7">
    <location>
        <begin position="216"/>
        <end position="236"/>
    </location>
</feature>
<evidence type="ECO:0000259" key="8">
    <source>
        <dbReference type="Pfam" id="PF09335"/>
    </source>
</evidence>
<evidence type="ECO:0000313" key="10">
    <source>
        <dbReference type="Proteomes" id="UP001208570"/>
    </source>
</evidence>
<feature type="transmembrane region" description="Helical" evidence="7">
    <location>
        <begin position="60"/>
        <end position="76"/>
    </location>
</feature>
<dbReference type="InterPro" id="IPR032816">
    <property type="entry name" value="VTT_dom"/>
</dbReference>
<feature type="transmembrane region" description="Helical" evidence="7">
    <location>
        <begin position="174"/>
        <end position="196"/>
    </location>
</feature>
<reference evidence="9" key="1">
    <citation type="journal article" date="2023" name="Mol. Biol. Evol.">
        <title>Third-Generation Sequencing Reveals the Adaptive Role of the Epigenome in Three Deep-Sea Polychaetes.</title>
        <authorList>
            <person name="Perez M."/>
            <person name="Aroh O."/>
            <person name="Sun Y."/>
            <person name="Lan Y."/>
            <person name="Juniper S.K."/>
            <person name="Young C.R."/>
            <person name="Angers B."/>
            <person name="Qian P.Y."/>
        </authorList>
    </citation>
    <scope>NUCLEOTIDE SEQUENCE</scope>
    <source>
        <strain evidence="9">P08H-3</strain>
    </source>
</reference>
<dbReference type="PANTHER" id="PTHR43220:SF21">
    <property type="entry name" value="TRANSMEMBRANE PROTEIN 41A"/>
    <property type="match status" value="1"/>
</dbReference>
<dbReference type="InterPro" id="IPR045014">
    <property type="entry name" value="TM41A/B"/>
</dbReference>
<feature type="transmembrane region" description="Helical" evidence="7">
    <location>
        <begin position="88"/>
        <end position="111"/>
    </location>
</feature>
<comment type="subcellular location">
    <subcellularLocation>
        <location evidence="1">Membrane</location>
        <topology evidence="1">Multi-pass membrane protein</topology>
    </subcellularLocation>
</comment>
<dbReference type="AlphaFoldDB" id="A0AAD9JFG5"/>
<evidence type="ECO:0000256" key="7">
    <source>
        <dbReference type="SAM" id="Phobius"/>
    </source>
</evidence>
<name>A0AAD9JFG5_9ANNE</name>
<evidence type="ECO:0000256" key="6">
    <source>
        <dbReference type="ARBA" id="ARBA00025797"/>
    </source>
</evidence>
<accession>A0AAD9JFG5</accession>
<keyword evidence="10" id="KW-1185">Reference proteome</keyword>
<dbReference type="EMBL" id="JAODUP010000366">
    <property type="protein sequence ID" value="KAK2151350.1"/>
    <property type="molecule type" value="Genomic_DNA"/>
</dbReference>
<keyword evidence="3" id="KW-0732">Signal</keyword>
<dbReference type="GO" id="GO:0016020">
    <property type="term" value="C:membrane"/>
    <property type="evidence" value="ECO:0007669"/>
    <property type="project" value="UniProtKB-SubCell"/>
</dbReference>
<evidence type="ECO:0000256" key="3">
    <source>
        <dbReference type="ARBA" id="ARBA00022729"/>
    </source>
</evidence>
<evidence type="ECO:0000313" key="9">
    <source>
        <dbReference type="EMBL" id="KAK2151350.1"/>
    </source>
</evidence>
<evidence type="ECO:0000256" key="2">
    <source>
        <dbReference type="ARBA" id="ARBA00022692"/>
    </source>
</evidence>
<dbReference type="Pfam" id="PF09335">
    <property type="entry name" value="VTT_dom"/>
    <property type="match status" value="1"/>
</dbReference>
<proteinExistence type="inferred from homology"/>
<keyword evidence="4 7" id="KW-1133">Transmembrane helix</keyword>